<dbReference type="KEGG" id="dli:dnl_00110"/>
<feature type="domain" description="Transposase IS110-like N-terminal" evidence="1">
    <location>
        <begin position="28"/>
        <end position="189"/>
    </location>
</feature>
<dbReference type="RefSeq" id="WP_207688819.1">
    <property type="nucleotide sequence ID" value="NZ_CP061799.1"/>
</dbReference>
<dbReference type="Pfam" id="PF02371">
    <property type="entry name" value="Transposase_20"/>
    <property type="match status" value="1"/>
</dbReference>
<evidence type="ECO:0000313" key="3">
    <source>
        <dbReference type="EMBL" id="QTA77814.1"/>
    </source>
</evidence>
<evidence type="ECO:0000259" key="1">
    <source>
        <dbReference type="Pfam" id="PF01548"/>
    </source>
</evidence>
<name>A0A975B307_9BACT</name>
<proteinExistence type="predicted"/>
<evidence type="ECO:0000313" key="11">
    <source>
        <dbReference type="Proteomes" id="UP000663720"/>
    </source>
</evidence>
<dbReference type="EMBL" id="CP061799">
    <property type="protein sequence ID" value="QTA84005.1"/>
    <property type="molecule type" value="Genomic_DNA"/>
</dbReference>
<dbReference type="InterPro" id="IPR047650">
    <property type="entry name" value="Transpos_IS110"/>
</dbReference>
<dbReference type="GO" id="GO:0003677">
    <property type="term" value="F:DNA binding"/>
    <property type="evidence" value="ECO:0007669"/>
    <property type="project" value="InterPro"/>
</dbReference>
<evidence type="ECO:0000313" key="7">
    <source>
        <dbReference type="EMBL" id="QTA82963.1"/>
    </source>
</evidence>
<dbReference type="GO" id="GO:0006313">
    <property type="term" value="P:DNA transposition"/>
    <property type="evidence" value="ECO:0007669"/>
    <property type="project" value="InterPro"/>
</dbReference>
<dbReference type="AlphaFoldDB" id="A0A975B307"/>
<accession>A0A975B307</accession>
<dbReference type="KEGG" id="dli:dnl_53520"/>
<dbReference type="KEGG" id="dli:dnl_64280"/>
<evidence type="ECO:0000313" key="10">
    <source>
        <dbReference type="EMBL" id="QTA84005.1"/>
    </source>
</evidence>
<dbReference type="KEGG" id="dli:dnl_00200"/>
<dbReference type="PANTHER" id="PTHR33055:SF13">
    <property type="entry name" value="TRANSPOSASE"/>
    <property type="match status" value="1"/>
</dbReference>
<feature type="domain" description="Transposase IS116/IS110/IS902 C-terminal" evidence="2">
    <location>
        <begin position="295"/>
        <end position="381"/>
    </location>
</feature>
<dbReference type="InterPro" id="IPR003346">
    <property type="entry name" value="Transposase_20"/>
</dbReference>
<dbReference type="EMBL" id="CP061799">
    <property type="protein sequence ID" value="QTA77853.1"/>
    <property type="molecule type" value="Genomic_DNA"/>
</dbReference>
<evidence type="ECO:0000313" key="9">
    <source>
        <dbReference type="EMBL" id="QTA83998.1"/>
    </source>
</evidence>
<dbReference type="PANTHER" id="PTHR33055">
    <property type="entry name" value="TRANSPOSASE FOR INSERTION SEQUENCE ELEMENT IS1111A"/>
    <property type="match status" value="1"/>
</dbReference>
<dbReference type="NCBIfam" id="NF033542">
    <property type="entry name" value="transpos_IS110"/>
    <property type="match status" value="1"/>
</dbReference>
<evidence type="ECO:0000313" key="5">
    <source>
        <dbReference type="EMBL" id="QTA77836.1"/>
    </source>
</evidence>
<reference evidence="6" key="1">
    <citation type="journal article" date="2021" name="Microb. Physiol.">
        <title>Proteogenomic Insights into the Physiology of Marine, Sulfate-Reducing, Filamentous Desulfonema limicola and Desulfonema magnum.</title>
        <authorList>
            <person name="Schnaars V."/>
            <person name="Wohlbrand L."/>
            <person name="Scheve S."/>
            <person name="Hinrichs C."/>
            <person name="Reinhardt R."/>
            <person name="Rabus R."/>
        </authorList>
    </citation>
    <scope>NUCLEOTIDE SEQUENCE</scope>
    <source>
        <strain evidence="6">5ac10</strain>
    </source>
</reference>
<dbReference type="EMBL" id="CP061799">
    <property type="protein sequence ID" value="QTA83998.1"/>
    <property type="molecule type" value="Genomic_DNA"/>
</dbReference>
<dbReference type="EMBL" id="CP061799">
    <property type="protein sequence ID" value="QTA77836.1"/>
    <property type="molecule type" value="Genomic_DNA"/>
</dbReference>
<organism evidence="6 11">
    <name type="scientific">Desulfonema limicola</name>
    <dbReference type="NCBI Taxonomy" id="45656"/>
    <lineage>
        <taxon>Bacteria</taxon>
        <taxon>Pseudomonadati</taxon>
        <taxon>Thermodesulfobacteriota</taxon>
        <taxon>Desulfobacteria</taxon>
        <taxon>Desulfobacterales</taxon>
        <taxon>Desulfococcaceae</taxon>
        <taxon>Desulfonema</taxon>
    </lineage>
</organism>
<dbReference type="KEGG" id="dli:dnl_64360"/>
<evidence type="ECO:0000313" key="6">
    <source>
        <dbReference type="EMBL" id="QTA77853.1"/>
    </source>
</evidence>
<dbReference type="Proteomes" id="UP000663720">
    <property type="component" value="Chromosome"/>
</dbReference>
<dbReference type="InterPro" id="IPR002525">
    <property type="entry name" value="Transp_IS110-like_N"/>
</dbReference>
<protein>
    <submittedName>
        <fullName evidence="6">Transposase, IS116/IS110/IS902 family</fullName>
    </submittedName>
</protein>
<dbReference type="GO" id="GO:0004803">
    <property type="term" value="F:transposase activity"/>
    <property type="evidence" value="ECO:0007669"/>
    <property type="project" value="InterPro"/>
</dbReference>
<dbReference type="Pfam" id="PF01548">
    <property type="entry name" value="DEDD_Tnp_IS110"/>
    <property type="match status" value="1"/>
</dbReference>
<dbReference type="EMBL" id="CP061799">
    <property type="protein sequence ID" value="QTA83995.1"/>
    <property type="molecule type" value="Genomic_DNA"/>
</dbReference>
<evidence type="ECO:0000259" key="2">
    <source>
        <dbReference type="Pfam" id="PF02371"/>
    </source>
</evidence>
<keyword evidence="11" id="KW-1185">Reference proteome</keyword>
<dbReference type="KEGG" id="dli:dnl_00330"/>
<dbReference type="KEGG" id="dli:dnl_00500"/>
<dbReference type="KEGG" id="dli:dnl_64250"/>
<dbReference type="EMBL" id="CP061799">
    <property type="protein sequence ID" value="QTA82963.1"/>
    <property type="molecule type" value="Genomic_DNA"/>
</dbReference>
<evidence type="ECO:0000313" key="8">
    <source>
        <dbReference type="EMBL" id="QTA83995.1"/>
    </source>
</evidence>
<evidence type="ECO:0000313" key="4">
    <source>
        <dbReference type="EMBL" id="QTA77823.1"/>
    </source>
</evidence>
<gene>
    <name evidence="3" type="ORF">dnl_00110</name>
    <name evidence="4" type="ORF">dnl_00200</name>
    <name evidence="5" type="ORF">dnl_00330</name>
    <name evidence="6" type="ORF">dnl_00500</name>
    <name evidence="7" type="ORF">dnl_53520</name>
    <name evidence="8" type="ORF">dnl_64250</name>
    <name evidence="9" type="ORF">dnl_64280</name>
    <name evidence="10" type="ORF">dnl_64360</name>
</gene>
<dbReference type="EMBL" id="CP061799">
    <property type="protein sequence ID" value="QTA77823.1"/>
    <property type="molecule type" value="Genomic_DNA"/>
</dbReference>
<sequence>MHCNDCNKHEVFQDIKSEIRGSEKYLIVGIDVGKLSHAAFFCLPNGKVILKRFPFQNSREGFTKIVNKIEAAKARYKPENVVIGVEPTASYHKPLAQFLAGSSFHVVLVAGNAVKKNRELLDNRWDKNDPKDAVNIADLISQGKYLFHEAPSKEIETVRELLSLRKRLKKEDRSLKVRIRNCLLAKYFPELDRVYNRAEKENLAIIRWCFNPEKIASMDFQEFFTMVTTRKTGLAQEQRLRKIYNLAGESVGCRFTASAAIEAEMLVDRILGVKESLKKLETEIESICKKIPGYALLLTIPGFGPYVSAVVLSRIGNPFRFKKQSQVIKLSGYDLGALRSGKNARSKVPSISKRGNGELRYALYQAAVSASTHDNIFLSYYTKLLKQRKAEKGIEVKMRVKIAAKMLVIAWTMLKKNQNFNPDMINI</sequence>
<dbReference type="EMBL" id="CP061799">
    <property type="protein sequence ID" value="QTA77814.1"/>
    <property type="molecule type" value="Genomic_DNA"/>
</dbReference>